<reference evidence="2" key="2">
    <citation type="submission" date="2025-09" db="UniProtKB">
        <authorList>
            <consortium name="Ensembl"/>
        </authorList>
    </citation>
    <scope>IDENTIFICATION</scope>
</reference>
<evidence type="ECO:0000313" key="3">
    <source>
        <dbReference type="Proteomes" id="UP000694388"/>
    </source>
</evidence>
<dbReference type="Ensembl" id="ENSEBUT00000014007.1">
    <property type="protein sequence ID" value="ENSEBUP00000013432.1"/>
    <property type="gene ID" value="ENSEBUG00000008480.1"/>
</dbReference>
<accession>A0A8C4QCL1</accession>
<proteinExistence type="predicted"/>
<dbReference type="PANTHER" id="PTHR16161">
    <property type="entry name" value="TRANSCRIPTIONAL PROTEIN SWT1"/>
    <property type="match status" value="1"/>
</dbReference>
<reference evidence="2" key="1">
    <citation type="submission" date="2025-08" db="UniProtKB">
        <authorList>
            <consortium name="Ensembl"/>
        </authorList>
    </citation>
    <scope>IDENTIFICATION</scope>
</reference>
<dbReference type="GO" id="GO:0005634">
    <property type="term" value="C:nucleus"/>
    <property type="evidence" value="ECO:0007669"/>
    <property type="project" value="TreeGrafter"/>
</dbReference>
<protein>
    <submittedName>
        <fullName evidence="2">Uncharacterized protein</fullName>
    </submittedName>
</protein>
<evidence type="ECO:0000256" key="1">
    <source>
        <dbReference type="SAM" id="MobiDB-lite"/>
    </source>
</evidence>
<feature type="region of interest" description="Disordered" evidence="1">
    <location>
        <begin position="177"/>
        <end position="208"/>
    </location>
</feature>
<dbReference type="PANTHER" id="PTHR16161:SF0">
    <property type="entry name" value="TRANSCRIPTIONAL PROTEIN SWT1"/>
    <property type="match status" value="1"/>
</dbReference>
<dbReference type="InterPro" id="IPR052626">
    <property type="entry name" value="SWT1_Regulator"/>
</dbReference>
<feature type="compositionally biased region" description="Polar residues" evidence="1">
    <location>
        <begin position="184"/>
        <end position="208"/>
    </location>
</feature>
<evidence type="ECO:0000313" key="2">
    <source>
        <dbReference type="Ensembl" id="ENSEBUP00000013432.1"/>
    </source>
</evidence>
<dbReference type="Proteomes" id="UP000694388">
    <property type="component" value="Unplaced"/>
</dbReference>
<organism evidence="2 3">
    <name type="scientific">Eptatretus burgeri</name>
    <name type="common">Inshore hagfish</name>
    <dbReference type="NCBI Taxonomy" id="7764"/>
    <lineage>
        <taxon>Eukaryota</taxon>
        <taxon>Metazoa</taxon>
        <taxon>Chordata</taxon>
        <taxon>Craniata</taxon>
        <taxon>Vertebrata</taxon>
        <taxon>Cyclostomata</taxon>
        <taxon>Myxini</taxon>
        <taxon>Myxiniformes</taxon>
        <taxon>Myxinidae</taxon>
        <taxon>Eptatretinae</taxon>
        <taxon>Eptatretus</taxon>
    </lineage>
</organism>
<dbReference type="AlphaFoldDB" id="A0A8C4QCL1"/>
<name>A0A8C4QCL1_EPTBU</name>
<sequence length="371" mass="41732">MSKPDAKCCVDIFETFKHWEKTMTDVLAIVMEKEMHLAFDEDWLEIILIQPPWNLQALLKCLDKHWIAVFGFFLPRELQDTVANLRFMLRTGWKPSEGRAILNTLNGSLSLLEALGVRSDYNGSVPQAHEKLTQLVRESQKFLIKPRIECRQDTSKVLLKPRFKCGQSTSKVLAKRRFERKQNTSKAQNNSSTGSHLPSDQPTQLMSLSQPGCGSTNEYVAGGTDPWVVFEEIWAALLNLTSHLSAVTYESIQVPFEHLHSLTCAVNSLLLSLHRVVLEQGVGDGLSELQFCLLTMLRSPLLSLHPHDVSQASLQKCFSPSHNLQRLQVGAEQLAVILGQLQQFCQAIWLYYQLQQSSNCNSQATATVIAS</sequence>
<keyword evidence="3" id="KW-1185">Reference proteome</keyword>
<dbReference type="OMA" id="IKPRIEC"/>